<keyword evidence="1" id="KW-1133">Transmembrane helix</keyword>
<keyword evidence="1" id="KW-0472">Membrane</keyword>
<dbReference type="EMBL" id="KL363237">
    <property type="protein sequence ID" value="KFD51587.1"/>
    <property type="molecule type" value="Genomic_DNA"/>
</dbReference>
<protein>
    <submittedName>
        <fullName evidence="2">Uncharacterized protein</fullName>
    </submittedName>
</protein>
<evidence type="ECO:0000256" key="1">
    <source>
        <dbReference type="SAM" id="Phobius"/>
    </source>
</evidence>
<organism evidence="2 3">
    <name type="scientific">Trichuris suis</name>
    <name type="common">pig whipworm</name>
    <dbReference type="NCBI Taxonomy" id="68888"/>
    <lineage>
        <taxon>Eukaryota</taxon>
        <taxon>Metazoa</taxon>
        <taxon>Ecdysozoa</taxon>
        <taxon>Nematoda</taxon>
        <taxon>Enoplea</taxon>
        <taxon>Dorylaimia</taxon>
        <taxon>Trichinellida</taxon>
        <taxon>Trichuridae</taxon>
        <taxon>Trichuris</taxon>
    </lineage>
</organism>
<feature type="transmembrane region" description="Helical" evidence="1">
    <location>
        <begin position="63"/>
        <end position="85"/>
    </location>
</feature>
<gene>
    <name evidence="2" type="ORF">M513_07466</name>
</gene>
<accession>A0A085M2Z1</accession>
<proteinExistence type="predicted"/>
<evidence type="ECO:0000313" key="3">
    <source>
        <dbReference type="Proteomes" id="UP000030764"/>
    </source>
</evidence>
<dbReference type="AlphaFoldDB" id="A0A085M2Z1"/>
<dbReference type="Proteomes" id="UP000030764">
    <property type="component" value="Unassembled WGS sequence"/>
</dbReference>
<reference evidence="2 3" key="1">
    <citation type="journal article" date="2014" name="Nat. Genet.">
        <title>Genome and transcriptome of the porcine whipworm Trichuris suis.</title>
        <authorList>
            <person name="Jex A.R."/>
            <person name="Nejsum P."/>
            <person name="Schwarz E.M."/>
            <person name="Hu L."/>
            <person name="Young N.D."/>
            <person name="Hall R.S."/>
            <person name="Korhonen P.K."/>
            <person name="Liao S."/>
            <person name="Thamsborg S."/>
            <person name="Xia J."/>
            <person name="Xu P."/>
            <person name="Wang S."/>
            <person name="Scheerlinck J.P."/>
            <person name="Hofmann A."/>
            <person name="Sternberg P.W."/>
            <person name="Wang J."/>
            <person name="Gasser R.B."/>
        </authorList>
    </citation>
    <scope>NUCLEOTIDE SEQUENCE [LARGE SCALE GENOMIC DNA]</scope>
    <source>
        <strain evidence="2">DCEP-RM93M</strain>
    </source>
</reference>
<sequence>MAPVKIVLTPDNVEGFLTPFQYLHLTCTYSAKDLFKETILGENVYNVDYPFQPFDPNWWLPHYFAALAIIVLLIVVTFVLSTNWFRAFLLRKTGSDYTLRVAAKTLSEDRPTGDYNYKTKLNDYYHWEKVISNTNCTNALALDVDQFS</sequence>
<evidence type="ECO:0000313" key="2">
    <source>
        <dbReference type="EMBL" id="KFD51587.1"/>
    </source>
</evidence>
<keyword evidence="3" id="KW-1185">Reference proteome</keyword>
<keyword evidence="1" id="KW-0812">Transmembrane</keyword>
<name>A0A085M2Z1_9BILA</name>